<geneLocation type="plasmid" evidence="2 3">
    <name>unnamed3</name>
</geneLocation>
<evidence type="ECO:0000313" key="2">
    <source>
        <dbReference type="EMBL" id="AXY24204.1"/>
    </source>
</evidence>
<accession>A0A347WH61</accession>
<organism evidence="2 3">
    <name type="scientific">Komagataeibacter saccharivorans</name>
    <dbReference type="NCBI Taxonomy" id="265959"/>
    <lineage>
        <taxon>Bacteria</taxon>
        <taxon>Pseudomonadati</taxon>
        <taxon>Pseudomonadota</taxon>
        <taxon>Alphaproteobacteria</taxon>
        <taxon>Acetobacterales</taxon>
        <taxon>Acetobacteraceae</taxon>
        <taxon>Komagataeibacter</taxon>
    </lineage>
</organism>
<dbReference type="Proteomes" id="UP000264120">
    <property type="component" value="Chromosome"/>
</dbReference>
<dbReference type="AlphaFoldDB" id="A0A347WH61"/>
<dbReference type="OrthoDB" id="7274058at2"/>
<evidence type="ECO:0000313" key="3">
    <source>
        <dbReference type="Proteomes" id="UP000264120"/>
    </source>
</evidence>
<reference evidence="2 3" key="1">
    <citation type="submission" date="2017-08" db="EMBL/GenBank/DDBJ databases">
        <title>Complete genome sequence of Gluconacetobacter saccharivorans CV1 isolated from Fermented Vinegar.</title>
        <authorList>
            <person name="Kim S.-Y."/>
        </authorList>
    </citation>
    <scope>NUCLEOTIDE SEQUENCE [LARGE SCALE GENOMIC DNA]</scope>
    <source>
        <strain evidence="2 3">CV1</strain>
        <plasmid evidence="2 3">unnamed3</plasmid>
    </source>
</reference>
<dbReference type="KEGG" id="ksc:CD178_03460"/>
<evidence type="ECO:0000313" key="1">
    <source>
        <dbReference type="EMBL" id="AXY23269.1"/>
    </source>
</evidence>
<dbReference type="RefSeq" id="WP_110548360.1">
    <property type="nucleotide sequence ID" value="NZ_CP023036.1"/>
</dbReference>
<proteinExistence type="predicted"/>
<dbReference type="Proteomes" id="UP000264120">
    <property type="component" value="Plasmid unnamed3"/>
</dbReference>
<name>A0A347WH61_9PROT</name>
<sequence>MVQDSPPDLRPASLEEIEASLSHGLRYDGRRKVHTADEMMARITAERLVAYLQSCGYVILRRAGSPAPSTSTHRHPHTDAG</sequence>
<keyword evidence="2" id="KW-0614">Plasmid</keyword>
<protein>
    <submittedName>
        <fullName evidence="2">Uncharacterized protein</fullName>
    </submittedName>
</protein>
<gene>
    <name evidence="1" type="ORF">CD178_02522</name>
    <name evidence="2" type="ORF">CD178_03460</name>
</gene>
<dbReference type="EMBL" id="CP023036">
    <property type="protein sequence ID" value="AXY23269.1"/>
    <property type="molecule type" value="Genomic_DNA"/>
</dbReference>
<keyword evidence="3" id="KW-1185">Reference proteome</keyword>
<dbReference type="EMBL" id="CP023039">
    <property type="protein sequence ID" value="AXY24204.1"/>
    <property type="molecule type" value="Genomic_DNA"/>
</dbReference>
<dbReference type="KEGG" id="ksc:CD178_02522"/>